<gene>
    <name evidence="2" type="ORF">JOF35_004222</name>
</gene>
<dbReference type="InterPro" id="IPR036850">
    <property type="entry name" value="NDK-like_dom_sf"/>
</dbReference>
<protein>
    <recommendedName>
        <fullName evidence="4">Nucleoside diphosphate kinase-like domain-containing protein</fullName>
    </recommendedName>
</protein>
<comment type="caution">
    <text evidence="2">The sequence shown here is derived from an EMBL/GenBank/DDBJ whole genome shotgun (WGS) entry which is preliminary data.</text>
</comment>
<accession>A0ABT9KUX6</accession>
<dbReference type="EMBL" id="JAURUE010000001">
    <property type="protein sequence ID" value="MDP9611945.1"/>
    <property type="molecule type" value="Genomic_DNA"/>
</dbReference>
<dbReference type="Gene3D" id="3.30.70.141">
    <property type="entry name" value="Nucleoside diphosphate kinase-like domain"/>
    <property type="match status" value="1"/>
</dbReference>
<reference evidence="2 3" key="1">
    <citation type="submission" date="2023-07" db="EMBL/GenBank/DDBJ databases">
        <title>Sequencing the genomes of 1000 actinobacteria strains.</title>
        <authorList>
            <person name="Klenk H.-P."/>
        </authorList>
    </citation>
    <scope>NUCLEOTIDE SEQUENCE [LARGE SCALE GENOMIC DNA]</scope>
    <source>
        <strain evidence="2 3">DSM 41600</strain>
    </source>
</reference>
<proteinExistence type="predicted"/>
<dbReference type="SUPFAM" id="SSF54919">
    <property type="entry name" value="Nucleoside diphosphate kinase, NDK"/>
    <property type="match status" value="1"/>
</dbReference>
<name>A0ABT9KUX6_9ACTN</name>
<sequence length="536" mass="57961">MASADNACRVPPELSRVPRKREVYAGDPYFRDAWDDLRAAFGDGPDAVARLHRAASLVLRPDAVAARGGERLLRAVCGAGFVPVACEVFRFDRHTTREVWRYQLNIATRERIDVMDMIMPAGDALYVLLREDRAPSAVPAATRLSSMKGPSRPEDRGPADLRTIAGPAQASVLTYVHVADEPADVVRDLGIFFDRPERNRLLARMDAADDATDAVLKTLAEVEARSESSALTWRPALDRLEVLLADRTDATGLRTLLHAVRSGRSRDWQTLLALADRLGVAWSHWDRVAVAAELSARHFDAVPILPDVGHPTGLPAEPAPPSRQRAGEGMTSPPVTVERLAELKRLPADALRRFGLSDSAEGVRFAYRAADGTAGRTRLRTGIRGAGGSSWLPGDDAPIVAYSTPEALRRAAEVGYQIVVEGESDCWTAWQHGVPAVGIPGSAHWDVLTLDHLPGPEVFVQVEEDSAQTFPGGVADYVDAVVRHIRSLGYPGRVHQLRLGAHSDLSELHCADADAFGAELDKALAASRTAEEGTAG</sequence>
<evidence type="ECO:0000313" key="3">
    <source>
        <dbReference type="Proteomes" id="UP001234880"/>
    </source>
</evidence>
<evidence type="ECO:0008006" key="4">
    <source>
        <dbReference type="Google" id="ProtNLM"/>
    </source>
</evidence>
<evidence type="ECO:0000313" key="2">
    <source>
        <dbReference type="EMBL" id="MDP9611945.1"/>
    </source>
</evidence>
<keyword evidence="3" id="KW-1185">Reference proteome</keyword>
<feature type="region of interest" description="Disordered" evidence="1">
    <location>
        <begin position="310"/>
        <end position="332"/>
    </location>
</feature>
<dbReference type="RefSeq" id="WP_307110945.1">
    <property type="nucleotide sequence ID" value="NZ_JAURUE010000001.1"/>
</dbReference>
<dbReference type="Proteomes" id="UP001234880">
    <property type="component" value="Unassembled WGS sequence"/>
</dbReference>
<organism evidence="2 3">
    <name type="scientific">Streptomyces demainii</name>
    <dbReference type="NCBI Taxonomy" id="588122"/>
    <lineage>
        <taxon>Bacteria</taxon>
        <taxon>Bacillati</taxon>
        <taxon>Actinomycetota</taxon>
        <taxon>Actinomycetes</taxon>
        <taxon>Kitasatosporales</taxon>
        <taxon>Streptomycetaceae</taxon>
        <taxon>Streptomyces</taxon>
    </lineage>
</organism>
<evidence type="ECO:0000256" key="1">
    <source>
        <dbReference type="SAM" id="MobiDB-lite"/>
    </source>
</evidence>